<dbReference type="AlphaFoldDB" id="A0A0L1KH19"/>
<accession>A0A0L1KH19</accession>
<dbReference type="EMBL" id="JYNE01000016">
    <property type="protein sequence ID" value="KNH03176.1"/>
    <property type="molecule type" value="Genomic_DNA"/>
</dbReference>
<dbReference type="STRING" id="1306953.J121_2693"/>
<name>A0A0L1KH19_9SPHN</name>
<protein>
    <submittedName>
        <fullName evidence="1">Diguanylate cyclase</fullName>
    </submittedName>
</protein>
<sequence length="211" mass="23978">MDDPFPAYDVLAKRDTPSWNEQTREVVDRRLALAIADSVLSATQLATLRALEARMCPHPPGRPATTTLAMVMHKIAKDQGDGHRPECLPRTAECWHRGLDAIEAEARLRTSRGFAQLDADQADQILRAVESGEVRAELWQDLPADLFWKWRLLPDLVSAHWAQPSLWSAMGFGGPASPRGYVRLSENRRDPWEAVEERRRPLRGLPRHHER</sequence>
<organism evidence="1 2">
    <name type="scientific">Qipengyuania citrea LAMA 915</name>
    <dbReference type="NCBI Taxonomy" id="1306953"/>
    <lineage>
        <taxon>Bacteria</taxon>
        <taxon>Pseudomonadati</taxon>
        <taxon>Pseudomonadota</taxon>
        <taxon>Alphaproteobacteria</taxon>
        <taxon>Sphingomonadales</taxon>
        <taxon>Erythrobacteraceae</taxon>
        <taxon>Qipengyuania</taxon>
    </lineage>
</organism>
<comment type="caution">
    <text evidence="1">The sequence shown here is derived from an EMBL/GenBank/DDBJ whole genome shotgun (WGS) entry which is preliminary data.</text>
</comment>
<evidence type="ECO:0000313" key="2">
    <source>
        <dbReference type="Proteomes" id="UP000037446"/>
    </source>
</evidence>
<dbReference type="Proteomes" id="UP000037446">
    <property type="component" value="Unassembled WGS sequence"/>
</dbReference>
<gene>
    <name evidence="1" type="ORF">J121_2693</name>
</gene>
<evidence type="ECO:0000313" key="1">
    <source>
        <dbReference type="EMBL" id="KNH03176.1"/>
    </source>
</evidence>
<dbReference type="RefSeq" id="WP_050599390.1">
    <property type="nucleotide sequence ID" value="NZ_JYNE01000016.1"/>
</dbReference>
<dbReference type="InterPro" id="IPR027056">
    <property type="entry name" value="Gluconate_2DH_su3"/>
</dbReference>
<proteinExistence type="predicted"/>
<reference evidence="1" key="1">
    <citation type="submission" date="2015-02" db="EMBL/GenBank/DDBJ databases">
        <authorList>
            <person name="Chooi Y.-H."/>
        </authorList>
    </citation>
    <scope>NUCLEOTIDE SEQUENCE [LARGE SCALE GENOMIC DNA]</scope>
    <source>
        <strain evidence="1">LAMA 915</strain>
    </source>
</reference>
<dbReference type="PATRIC" id="fig|1306953.7.peg.2782"/>
<dbReference type="Pfam" id="PF13618">
    <property type="entry name" value="Gluconate_2-dh3"/>
    <property type="match status" value="1"/>
</dbReference>